<reference evidence="5 6" key="1">
    <citation type="submission" date="2024-09" db="EMBL/GenBank/DDBJ databases">
        <authorList>
            <person name="Sun Q."/>
            <person name="Mori K."/>
        </authorList>
    </citation>
    <scope>NUCLEOTIDE SEQUENCE [LARGE SCALE GENOMIC DNA]</scope>
    <source>
        <strain evidence="5 6">CCM 7904</strain>
    </source>
</reference>
<dbReference type="Pfam" id="PF01408">
    <property type="entry name" value="GFO_IDH_MocA"/>
    <property type="match status" value="1"/>
</dbReference>
<evidence type="ECO:0000259" key="3">
    <source>
        <dbReference type="Pfam" id="PF01408"/>
    </source>
</evidence>
<dbReference type="EMBL" id="JBHLWQ010000097">
    <property type="protein sequence ID" value="MFC0200764.1"/>
    <property type="molecule type" value="Genomic_DNA"/>
</dbReference>
<evidence type="ECO:0000313" key="6">
    <source>
        <dbReference type="Proteomes" id="UP001589795"/>
    </source>
</evidence>
<keyword evidence="6" id="KW-1185">Reference proteome</keyword>
<evidence type="ECO:0000313" key="5">
    <source>
        <dbReference type="EMBL" id="MFC0200764.1"/>
    </source>
</evidence>
<dbReference type="InterPro" id="IPR000683">
    <property type="entry name" value="Gfo/Idh/MocA-like_OxRdtase_N"/>
</dbReference>
<comment type="similarity">
    <text evidence="1">Belongs to the Gfo/Idh/MocA family.</text>
</comment>
<dbReference type="InterPro" id="IPR051317">
    <property type="entry name" value="Gfo/Idh/MocA_oxidoreduct"/>
</dbReference>
<comment type="caution">
    <text evidence="5">The sequence shown here is derived from an EMBL/GenBank/DDBJ whole genome shotgun (WGS) entry which is preliminary data.</text>
</comment>
<evidence type="ECO:0000259" key="4">
    <source>
        <dbReference type="Pfam" id="PF02894"/>
    </source>
</evidence>
<gene>
    <name evidence="5" type="ORF">ACFFIZ_10675</name>
</gene>
<evidence type="ECO:0000256" key="2">
    <source>
        <dbReference type="ARBA" id="ARBA00023002"/>
    </source>
</evidence>
<protein>
    <submittedName>
        <fullName evidence="5">Gfo/Idh/MocA family protein</fullName>
    </submittedName>
</protein>
<dbReference type="PANTHER" id="PTHR43708">
    <property type="entry name" value="CONSERVED EXPRESSED OXIDOREDUCTASE (EUROFUNG)"/>
    <property type="match status" value="1"/>
</dbReference>
<dbReference type="Gene3D" id="3.30.360.10">
    <property type="entry name" value="Dihydrodipicolinate Reductase, domain 2"/>
    <property type="match status" value="1"/>
</dbReference>
<sequence length="343" mass="36879">MTLRIGCVGYGTGGRHFHTPFIDAAEGCELTAIVARAEKTAAKARSDWPGIPVFPSLAALIGSNTCDAVTITTPPQTRRELVLEAIAGGLHVIADKPFAPSENAALELDRAADAAGIVLGVYQNRRFDSDLQTLAKVLEGGRLGEVWRIHSRMDFDDPASLEAGPTGGLLRDLGSHLVDQMIYLLGPVLSVDCQMDHLNLPQGRTDASFTMTLRHKGGAHSHINASKCNHLNLRELRAYGSNGSFTSRATDVQAQQIFAGERPALSPETWGYEPESNWPILRVGDDDETVPAEQGRYHDYYAAFARSVRDGTAPPVTAKQAARTIAVLDAARRSAEIGASVTL</sequence>
<evidence type="ECO:0000256" key="1">
    <source>
        <dbReference type="ARBA" id="ARBA00010928"/>
    </source>
</evidence>
<dbReference type="PANTHER" id="PTHR43708:SF5">
    <property type="entry name" value="CONSERVED EXPRESSED OXIDOREDUCTASE (EUROFUNG)-RELATED"/>
    <property type="match status" value="1"/>
</dbReference>
<dbReference type="SUPFAM" id="SSF55347">
    <property type="entry name" value="Glyceraldehyde-3-phosphate dehydrogenase-like, C-terminal domain"/>
    <property type="match status" value="1"/>
</dbReference>
<dbReference type="InterPro" id="IPR004104">
    <property type="entry name" value="Gfo/Idh/MocA-like_OxRdtase_C"/>
</dbReference>
<dbReference type="SUPFAM" id="SSF51735">
    <property type="entry name" value="NAD(P)-binding Rossmann-fold domains"/>
    <property type="match status" value="1"/>
</dbReference>
<organism evidence="5 6">
    <name type="scientific">Paracoccus rhizosphaerae</name>
    <dbReference type="NCBI Taxonomy" id="1133347"/>
    <lineage>
        <taxon>Bacteria</taxon>
        <taxon>Pseudomonadati</taxon>
        <taxon>Pseudomonadota</taxon>
        <taxon>Alphaproteobacteria</taxon>
        <taxon>Rhodobacterales</taxon>
        <taxon>Paracoccaceae</taxon>
        <taxon>Paracoccus</taxon>
    </lineage>
</organism>
<dbReference type="RefSeq" id="WP_265508449.1">
    <property type="nucleotide sequence ID" value="NZ_JAOTBE010000078.1"/>
</dbReference>
<proteinExistence type="inferred from homology"/>
<dbReference type="InterPro" id="IPR036291">
    <property type="entry name" value="NAD(P)-bd_dom_sf"/>
</dbReference>
<dbReference type="Gene3D" id="3.40.50.720">
    <property type="entry name" value="NAD(P)-binding Rossmann-like Domain"/>
    <property type="match status" value="1"/>
</dbReference>
<dbReference type="Proteomes" id="UP001589795">
    <property type="component" value="Unassembled WGS sequence"/>
</dbReference>
<feature type="domain" description="Gfo/Idh/MocA-like oxidoreductase C-terminal" evidence="4">
    <location>
        <begin position="136"/>
        <end position="343"/>
    </location>
</feature>
<accession>A0ABV6CJ39</accession>
<feature type="domain" description="Gfo/Idh/MocA-like oxidoreductase N-terminal" evidence="3">
    <location>
        <begin position="3"/>
        <end position="122"/>
    </location>
</feature>
<name>A0ABV6CJ39_9RHOB</name>
<dbReference type="Pfam" id="PF02894">
    <property type="entry name" value="GFO_IDH_MocA_C"/>
    <property type="match status" value="1"/>
</dbReference>
<keyword evidence="2" id="KW-0560">Oxidoreductase</keyword>